<evidence type="ECO:0008006" key="6">
    <source>
        <dbReference type="Google" id="ProtNLM"/>
    </source>
</evidence>
<dbReference type="AlphaFoldDB" id="A0A178VPR0"/>
<sequence>MAVISETSDEGSNGGAANKKPQEEEENIPPIPKELPEELIVIIVALVRRYHYPKLSLISKAYRDLISSPELFQTRSRLGFTEPVLYTSIGFPPFDLPRWYILHRISLQFKQITSLPSMLPGSAVVTIGYKMYVLGGFIGLNQPVSTMIVIDCRFHTYRELPSMQRDRGGAAAGVIDGKIYVIGGCKKRYNDWVEVFDVENESWETVPGPYPNVASESVEFSQYAVMEQKIYILDPLFCLTYEPRKRRFEAWGRRSQQRRYESCCVVNDMLCTVDSTCSHGYPIVVYDPKGMVWRPVKGVQSSDLPNLVYYESRMANFGGKLVILGGNQSRDRKDSYLEKDIWCIEIALEKREDGDIWGHVESRSVVLSSSKWPLIALSRSVTV</sequence>
<evidence type="ECO:0000256" key="1">
    <source>
        <dbReference type="SAM" id="MobiDB-lite"/>
    </source>
</evidence>
<feature type="region of interest" description="Disordered" evidence="1">
    <location>
        <begin position="1"/>
        <end position="30"/>
    </location>
</feature>
<dbReference type="Pfam" id="PF25210">
    <property type="entry name" value="Kelch_FKB95"/>
    <property type="match status" value="1"/>
</dbReference>
<dbReference type="InterPro" id="IPR057499">
    <property type="entry name" value="Kelch_FKB95"/>
</dbReference>
<reference evidence="5" key="1">
    <citation type="journal article" date="2016" name="Proc. Natl. Acad. Sci. U.S.A.">
        <title>Chromosome-level assembly of Arabidopsis thaliana Ler reveals the extent of translocation and inversion polymorphisms.</title>
        <authorList>
            <person name="Zapata L."/>
            <person name="Ding J."/>
            <person name="Willing E.M."/>
            <person name="Hartwig B."/>
            <person name="Bezdan D."/>
            <person name="Jiao W.B."/>
            <person name="Patel V."/>
            <person name="Velikkakam James G."/>
            <person name="Koornneef M."/>
            <person name="Ossowski S."/>
            <person name="Schneeberger K."/>
        </authorList>
    </citation>
    <scope>NUCLEOTIDE SEQUENCE [LARGE SCALE GENOMIC DNA]</scope>
    <source>
        <strain evidence="5">cv. Landsberg erecta</strain>
    </source>
</reference>
<dbReference type="Proteomes" id="UP000078284">
    <property type="component" value="Chromosome 2"/>
</dbReference>
<feature type="domain" description="FKB95-like N-terminal Kelch" evidence="3">
    <location>
        <begin position="109"/>
        <end position="367"/>
    </location>
</feature>
<dbReference type="CDD" id="cd22152">
    <property type="entry name" value="F-box_AtAFR-like"/>
    <property type="match status" value="1"/>
</dbReference>
<dbReference type="InterPro" id="IPR006652">
    <property type="entry name" value="Kelch_1"/>
</dbReference>
<dbReference type="Pfam" id="PF00646">
    <property type="entry name" value="F-box"/>
    <property type="match status" value="1"/>
</dbReference>
<evidence type="ECO:0000259" key="3">
    <source>
        <dbReference type="Pfam" id="PF25210"/>
    </source>
</evidence>
<dbReference type="PANTHER" id="PTHR24414">
    <property type="entry name" value="F-BOX/KELCH-REPEAT PROTEIN SKIP4"/>
    <property type="match status" value="1"/>
</dbReference>
<dbReference type="InterPro" id="IPR001810">
    <property type="entry name" value="F-box_dom"/>
</dbReference>
<dbReference type="EMBL" id="LUHQ01000002">
    <property type="protein sequence ID" value="OAP08460.1"/>
    <property type="molecule type" value="Genomic_DNA"/>
</dbReference>
<dbReference type="ExpressionAtlas" id="A0A178VPR0">
    <property type="expression patterns" value="baseline"/>
</dbReference>
<dbReference type="SMART" id="SM00612">
    <property type="entry name" value="Kelch"/>
    <property type="match status" value="2"/>
</dbReference>
<comment type="caution">
    <text evidence="4">The sequence shown here is derived from an EMBL/GenBank/DDBJ whole genome shotgun (WGS) entry which is preliminary data.</text>
</comment>
<dbReference type="SUPFAM" id="SSF117281">
    <property type="entry name" value="Kelch motif"/>
    <property type="match status" value="1"/>
</dbReference>
<gene>
    <name evidence="4" type="ordered locus">AXX17_At2g25720</name>
</gene>
<dbReference type="InterPro" id="IPR015915">
    <property type="entry name" value="Kelch-typ_b-propeller"/>
</dbReference>
<feature type="domain" description="F-box" evidence="2">
    <location>
        <begin position="34"/>
        <end position="72"/>
    </location>
</feature>
<evidence type="ECO:0000259" key="2">
    <source>
        <dbReference type="Pfam" id="PF00646"/>
    </source>
</evidence>
<evidence type="ECO:0000313" key="4">
    <source>
        <dbReference type="EMBL" id="OAP08460.1"/>
    </source>
</evidence>
<dbReference type="PANTHER" id="PTHR24414:SF65">
    <property type="entry name" value="F-BOX DOMAIN-CONTAINING PROTEIN"/>
    <property type="match status" value="1"/>
</dbReference>
<proteinExistence type="predicted"/>
<dbReference type="InterPro" id="IPR050354">
    <property type="entry name" value="F-box/kelch-repeat_ARATH"/>
</dbReference>
<name>A0A178VPR0_ARATH</name>
<accession>A0A178VPR0</accession>
<organism evidence="4 5">
    <name type="scientific">Arabidopsis thaliana</name>
    <name type="common">Mouse-ear cress</name>
    <dbReference type="NCBI Taxonomy" id="3702"/>
    <lineage>
        <taxon>Eukaryota</taxon>
        <taxon>Viridiplantae</taxon>
        <taxon>Streptophyta</taxon>
        <taxon>Embryophyta</taxon>
        <taxon>Tracheophyta</taxon>
        <taxon>Spermatophyta</taxon>
        <taxon>Magnoliopsida</taxon>
        <taxon>eudicotyledons</taxon>
        <taxon>Gunneridae</taxon>
        <taxon>Pentapetalae</taxon>
        <taxon>rosids</taxon>
        <taxon>malvids</taxon>
        <taxon>Brassicales</taxon>
        <taxon>Brassicaceae</taxon>
        <taxon>Camelineae</taxon>
        <taxon>Arabidopsis</taxon>
    </lineage>
</organism>
<evidence type="ECO:0000313" key="5">
    <source>
        <dbReference type="Proteomes" id="UP000078284"/>
    </source>
</evidence>
<protein>
    <recommendedName>
        <fullName evidence="6">F-box domain-containing protein</fullName>
    </recommendedName>
</protein>
<dbReference type="Gene3D" id="2.120.10.80">
    <property type="entry name" value="Kelch-type beta propeller"/>
    <property type="match status" value="1"/>
</dbReference>